<evidence type="ECO:0000256" key="1">
    <source>
        <dbReference type="SAM" id="MobiDB-lite"/>
    </source>
</evidence>
<dbReference type="EMBL" id="JBIMSO010000050">
    <property type="protein sequence ID" value="MFH5209039.1"/>
    <property type="molecule type" value="Genomic_DNA"/>
</dbReference>
<name>A0ABW7JR61_9NOCA</name>
<organism evidence="2 3">
    <name type="scientific">Antrihabitans spumae</name>
    <dbReference type="NCBI Taxonomy" id="3373370"/>
    <lineage>
        <taxon>Bacteria</taxon>
        <taxon>Bacillati</taxon>
        <taxon>Actinomycetota</taxon>
        <taxon>Actinomycetes</taxon>
        <taxon>Mycobacteriales</taxon>
        <taxon>Nocardiaceae</taxon>
        <taxon>Antrihabitans</taxon>
    </lineage>
</organism>
<dbReference type="Proteomes" id="UP001609175">
    <property type="component" value="Unassembled WGS sequence"/>
</dbReference>
<feature type="region of interest" description="Disordered" evidence="1">
    <location>
        <begin position="963"/>
        <end position="1016"/>
    </location>
</feature>
<evidence type="ECO:0008006" key="4">
    <source>
        <dbReference type="Google" id="ProtNLM"/>
    </source>
</evidence>
<evidence type="ECO:0000313" key="3">
    <source>
        <dbReference type="Proteomes" id="UP001609175"/>
    </source>
</evidence>
<feature type="compositionally biased region" description="Low complexity" evidence="1">
    <location>
        <begin position="983"/>
        <end position="1016"/>
    </location>
</feature>
<proteinExistence type="predicted"/>
<gene>
    <name evidence="2" type="ORF">ACHIPZ_12670</name>
</gene>
<sequence length="1136" mass="114663">MSTYQAATAGIRLVPILPNFHREARTKIEAKPLKATVQLVPELSANFAAEAAAKLARVRATLPVQMVPDFTGFATDVRARLTAMGTLQLNVGLTVTTVEFRRFVDELTIRLAAANLQIPIGITLDDAGYRAQLALLTRPVDQTVNINTRGGGAAGGLGGGGDRDGRGIGGLAGSVGKIAGATAAVGALTGAVGLAGGAIGGLAVGFVGLGAAAAGAGVVAALGMDGIKAAAKTITPEFDALKSNISSTFEQGLTPAMAGVGQMMTELTGPMQGVAASMSGVASQALNVATSAGGIEQLSGIFNNLSGLIDATGPGLQSLVSGFLTMGEAMGPQMEAIGSSIGNIFGSIGDTLTRLTASGALEDLFAGFATALDGIGPLISGLLEAFVTMGAQVLPVLGPLFETLGATLVQIGPALGEIGAAFGEAFTAILPTLGELISSLATGLAPIMPVLADLFKAVGQALIPVIEPLSKVAQVIGEALAQAITALAPAIGPLADAFASIVTALSPIIPVIAEVIGMFVEALAPALTTIFDALAPVIEQLAVGLRPVFDALAPVLAQVAGMIADALVQAITALAPLLPPLLEAFGGLLQALLPIIPPLIDIALQLLPPFVEVLQAILPAVTTIIDIFTDLVNLLMPVLIPAIEAVGSIVGSVFGAIGDTITGAINGVVIPVLDTLGTVVSGVGDFFEGLGDIASRIWDGITEGFKGAINYIIRGWNGLDFTMPDFEVFGKTIGGFTVGVPDIPELASGGIAGRTRDGRLYGPGTGTSDSILGLDKWGMPTALVSTDEGVVKKTAMDNGGADLVTALNAGWVPPIALLRAMLPSLAGGGHVTGDQLNQFPRKEGLEGAVYDWGGVHWGDCSGAMSGIVNFAVGENPWGSRGATGNFDSWLGNKGLLPGLGPEGSLRIGWYNGGPGGGHTAGTLPDGTNVEMGGARGDGQVGGQAAGANDPMFTNHMHLPPIAFLGGNPAPNELGGGANSPQLSPKISSPGSSTTSPSTSSSSSSSSSTSSSSASTWSGIAGSAAEETTKGFLDFFGISDKLFQGWDSVLGDQPAQPPVDPTVLAQARRSVAADQMANGDNAVMQQSFADLRVRDVLAGAPVEIKQVFEAINTFNQPAAVREYQRAMKQASLSDTFG</sequence>
<evidence type="ECO:0000313" key="2">
    <source>
        <dbReference type="EMBL" id="MFH5209039.1"/>
    </source>
</evidence>
<protein>
    <recommendedName>
        <fullName evidence="4">Tape measure protein</fullName>
    </recommendedName>
</protein>
<dbReference type="SUPFAM" id="SSF48371">
    <property type="entry name" value="ARM repeat"/>
    <property type="match status" value="1"/>
</dbReference>
<reference evidence="2 3" key="1">
    <citation type="submission" date="2024-10" db="EMBL/GenBank/DDBJ databases">
        <authorList>
            <person name="Riesco R."/>
        </authorList>
    </citation>
    <scope>NUCLEOTIDE SEQUENCE [LARGE SCALE GENOMIC DNA]</scope>
    <source>
        <strain evidence="2 3">NCIMB 15449</strain>
    </source>
</reference>
<dbReference type="InterPro" id="IPR016024">
    <property type="entry name" value="ARM-type_fold"/>
</dbReference>
<accession>A0ABW7JR61</accession>
<comment type="caution">
    <text evidence="2">The sequence shown here is derived from an EMBL/GenBank/DDBJ whole genome shotgun (WGS) entry which is preliminary data.</text>
</comment>
<dbReference type="RefSeq" id="WP_395114670.1">
    <property type="nucleotide sequence ID" value="NZ_JBIMSO010000050.1"/>
</dbReference>